<dbReference type="PANTHER" id="PTHR20898:SF0">
    <property type="entry name" value="DAEDALUS ON 3-RELATED"/>
    <property type="match status" value="1"/>
</dbReference>
<dbReference type="PANTHER" id="PTHR20898">
    <property type="entry name" value="DAEDALUS ON 3-RELATED-RELATED"/>
    <property type="match status" value="1"/>
</dbReference>
<organism evidence="1 2">
    <name type="scientific">Drosophila rubida</name>
    <dbReference type="NCBI Taxonomy" id="30044"/>
    <lineage>
        <taxon>Eukaryota</taxon>
        <taxon>Metazoa</taxon>
        <taxon>Ecdysozoa</taxon>
        <taxon>Arthropoda</taxon>
        <taxon>Hexapoda</taxon>
        <taxon>Insecta</taxon>
        <taxon>Pterygota</taxon>
        <taxon>Neoptera</taxon>
        <taxon>Endopterygota</taxon>
        <taxon>Diptera</taxon>
        <taxon>Brachycera</taxon>
        <taxon>Muscomorpha</taxon>
        <taxon>Ephydroidea</taxon>
        <taxon>Drosophilidae</taxon>
        <taxon>Drosophila</taxon>
    </lineage>
</organism>
<comment type="caution">
    <text evidence="1">The sequence shown here is derived from an EMBL/GenBank/DDBJ whole genome shotgun (WGS) entry which is preliminary data.</text>
</comment>
<name>A0AAD4PJI7_9MUSC</name>
<sequence>CMAHVSFTNLKCDFKNASFGKYEQCHIKAVNRSHKYVSVYAKLYILPLSNITVSIFKPYFVDLTFDVCQYLKNRRNVLVNVFFNVIERYSNINHTCPYNHDIIVDKLWTGNHDDMMSKYFPITSGQYALFMDFFLYKMHMSQVVIYLKISN</sequence>
<feature type="non-terminal residue" evidence="1">
    <location>
        <position position="151"/>
    </location>
</feature>
<accession>A0AAD4PJI7</accession>
<evidence type="ECO:0000313" key="2">
    <source>
        <dbReference type="Proteomes" id="UP001200034"/>
    </source>
</evidence>
<protein>
    <submittedName>
        <fullName evidence="1">Uncharacterized protein</fullName>
    </submittedName>
</protein>
<dbReference type="Pfam" id="PF06477">
    <property type="entry name" value="DUF1091"/>
    <property type="match status" value="1"/>
</dbReference>
<dbReference type="SMART" id="SM00697">
    <property type="entry name" value="DM8"/>
    <property type="match status" value="1"/>
</dbReference>
<keyword evidence="2" id="KW-1185">Reference proteome</keyword>
<gene>
    <name evidence="1" type="ORF">KR093_007001</name>
</gene>
<dbReference type="AlphaFoldDB" id="A0AAD4PJI7"/>
<dbReference type="EMBL" id="JAJJHW010002774">
    <property type="protein sequence ID" value="KAH8365899.1"/>
    <property type="molecule type" value="Genomic_DNA"/>
</dbReference>
<dbReference type="Proteomes" id="UP001200034">
    <property type="component" value="Unassembled WGS sequence"/>
</dbReference>
<evidence type="ECO:0000313" key="1">
    <source>
        <dbReference type="EMBL" id="KAH8365899.1"/>
    </source>
</evidence>
<reference evidence="1" key="1">
    <citation type="journal article" date="2021" name="Mol. Ecol. Resour.">
        <title>Phylogenomic analyses of the genus Drosophila reveals genomic signals of climate adaptation.</title>
        <authorList>
            <person name="Li F."/>
            <person name="Rane R.V."/>
            <person name="Luria V."/>
            <person name="Xiong Z."/>
            <person name="Chen J."/>
            <person name="Li Z."/>
            <person name="Catullo R.A."/>
            <person name="Griffin P.C."/>
            <person name="Schiffer M."/>
            <person name="Pearce S."/>
            <person name="Lee S.F."/>
            <person name="McElroy K."/>
            <person name="Stocker A."/>
            <person name="Shirriffs J."/>
            <person name="Cockerell F."/>
            <person name="Coppin C."/>
            <person name="Sgro C.M."/>
            <person name="Karger A."/>
            <person name="Cain J.W."/>
            <person name="Weber J.A."/>
            <person name="Santpere G."/>
            <person name="Kirschner M.W."/>
            <person name="Hoffmann A.A."/>
            <person name="Oakeshott J.G."/>
            <person name="Zhang G."/>
        </authorList>
    </citation>
    <scope>NUCLEOTIDE SEQUENCE</scope>
    <source>
        <strain evidence="1">BGI-SZ-2011g</strain>
    </source>
</reference>
<dbReference type="InterPro" id="IPR010512">
    <property type="entry name" value="DUF1091"/>
</dbReference>
<proteinExistence type="predicted"/>